<feature type="transmembrane region" description="Helical" evidence="1">
    <location>
        <begin position="6"/>
        <end position="25"/>
    </location>
</feature>
<protein>
    <recommendedName>
        <fullName evidence="4">Mitochondrial protein</fullName>
    </recommendedName>
</protein>
<keyword evidence="3" id="KW-1185">Reference proteome</keyword>
<dbReference type="EMBL" id="QJKJ01000348">
    <property type="protein sequence ID" value="RDY13077.1"/>
    <property type="molecule type" value="Genomic_DNA"/>
</dbReference>
<keyword evidence="1" id="KW-0812">Transmembrane</keyword>
<dbReference type="AlphaFoldDB" id="A0A371IDF2"/>
<name>A0A371IDF2_MUCPR</name>
<evidence type="ECO:0000313" key="2">
    <source>
        <dbReference type="EMBL" id="RDY13077.1"/>
    </source>
</evidence>
<comment type="caution">
    <text evidence="2">The sequence shown here is derived from an EMBL/GenBank/DDBJ whole genome shotgun (WGS) entry which is preliminary data.</text>
</comment>
<evidence type="ECO:0008006" key="4">
    <source>
        <dbReference type="Google" id="ProtNLM"/>
    </source>
</evidence>
<gene>
    <name evidence="2" type="ORF">CR513_02064</name>
</gene>
<proteinExistence type="predicted"/>
<dbReference type="OrthoDB" id="1645289at2759"/>
<sequence>MQKISYASTVGSLMYLSNLTVKRVMRYLRKTKGYMLTYRKFESLEIIMYSNSDFARCQDSKCSTSRYIYMLAGGAIS</sequence>
<evidence type="ECO:0000313" key="3">
    <source>
        <dbReference type="Proteomes" id="UP000257109"/>
    </source>
</evidence>
<accession>A0A371IDF2</accession>
<reference evidence="2" key="1">
    <citation type="submission" date="2018-05" db="EMBL/GenBank/DDBJ databases">
        <title>Draft genome of Mucuna pruriens seed.</title>
        <authorList>
            <person name="Nnadi N.E."/>
            <person name="Vos R."/>
            <person name="Hasami M.H."/>
            <person name="Devisetty U.K."/>
            <person name="Aguiy J.C."/>
        </authorList>
    </citation>
    <scope>NUCLEOTIDE SEQUENCE [LARGE SCALE GENOMIC DNA]</scope>
    <source>
        <strain evidence="2">JCA_2017</strain>
    </source>
</reference>
<organism evidence="2 3">
    <name type="scientific">Mucuna pruriens</name>
    <name type="common">Velvet bean</name>
    <name type="synonym">Dolichos pruriens</name>
    <dbReference type="NCBI Taxonomy" id="157652"/>
    <lineage>
        <taxon>Eukaryota</taxon>
        <taxon>Viridiplantae</taxon>
        <taxon>Streptophyta</taxon>
        <taxon>Embryophyta</taxon>
        <taxon>Tracheophyta</taxon>
        <taxon>Spermatophyta</taxon>
        <taxon>Magnoliopsida</taxon>
        <taxon>eudicotyledons</taxon>
        <taxon>Gunneridae</taxon>
        <taxon>Pentapetalae</taxon>
        <taxon>rosids</taxon>
        <taxon>fabids</taxon>
        <taxon>Fabales</taxon>
        <taxon>Fabaceae</taxon>
        <taxon>Papilionoideae</taxon>
        <taxon>50 kb inversion clade</taxon>
        <taxon>NPAAA clade</taxon>
        <taxon>indigoferoid/millettioid clade</taxon>
        <taxon>Phaseoleae</taxon>
        <taxon>Mucuna</taxon>
    </lineage>
</organism>
<feature type="non-terminal residue" evidence="2">
    <location>
        <position position="1"/>
    </location>
</feature>
<evidence type="ECO:0000256" key="1">
    <source>
        <dbReference type="SAM" id="Phobius"/>
    </source>
</evidence>
<keyword evidence="1" id="KW-0472">Membrane</keyword>
<dbReference type="Proteomes" id="UP000257109">
    <property type="component" value="Unassembled WGS sequence"/>
</dbReference>
<keyword evidence="1" id="KW-1133">Transmembrane helix</keyword>